<gene>
    <name evidence="2" type="ORF">GBJ98_08430</name>
    <name evidence="3" type="ORF">GBK06_08630</name>
</gene>
<keyword evidence="1" id="KW-0812">Transmembrane</keyword>
<sequence length="137" mass="14712">MKKHGRLISCIGIGLILSAAILEILACRMLPLVRKMDYARLVTDKEIKAAILFAPLVLVLIVCYLGIGVMLVWTGRHAVGMTMVSSALFAVGLIDMMTGKTVTPLLTISVVLFCCTLSYLLASVTVSASGLIRRSSQ</sequence>
<keyword evidence="1" id="KW-1133">Transmembrane helix</keyword>
<name>A0A133L7X2_BIFLN</name>
<evidence type="ECO:0000313" key="4">
    <source>
        <dbReference type="Proteomes" id="UP000481350"/>
    </source>
</evidence>
<feature type="transmembrane region" description="Helical" evidence="1">
    <location>
        <begin position="105"/>
        <end position="132"/>
    </location>
</feature>
<proteinExistence type="predicted"/>
<feature type="transmembrane region" description="Helical" evidence="1">
    <location>
        <begin position="80"/>
        <end position="99"/>
    </location>
</feature>
<evidence type="ECO:0000313" key="2">
    <source>
        <dbReference type="EMBL" id="KAB6911798.1"/>
    </source>
</evidence>
<accession>A0A133L7X2</accession>
<keyword evidence="1" id="KW-0472">Membrane</keyword>
<reference evidence="4 5" key="1">
    <citation type="journal article" date="2019" name="Nat. Med.">
        <title>A library of human gut bacterial isolates paired with longitudinal multiomics data enables mechanistic microbiome research.</title>
        <authorList>
            <person name="Poyet M."/>
            <person name="Groussin M."/>
            <person name="Gibbons S.M."/>
            <person name="Avila-Pacheco J."/>
            <person name="Jiang X."/>
            <person name="Kearney S.M."/>
            <person name="Perrotta A.R."/>
            <person name="Berdy B."/>
            <person name="Zhao S."/>
            <person name="Lieberman T.D."/>
            <person name="Swanson P.K."/>
            <person name="Smith M."/>
            <person name="Roesemann S."/>
            <person name="Alexander J.E."/>
            <person name="Rich S.A."/>
            <person name="Livny J."/>
            <person name="Vlamakis H."/>
            <person name="Clish C."/>
            <person name="Bullock K."/>
            <person name="Deik A."/>
            <person name="Scott J."/>
            <person name="Pierce K.A."/>
            <person name="Xavier R.J."/>
            <person name="Alm E.J."/>
        </authorList>
    </citation>
    <scope>NUCLEOTIDE SEQUENCE [LARGE SCALE GENOMIC DNA]</scope>
    <source>
        <strain evidence="2 4">BIOML-A283</strain>
        <strain evidence="3 5">BIOML-A284</strain>
    </source>
</reference>
<dbReference type="AlphaFoldDB" id="A0A133L7X2"/>
<evidence type="ECO:0000256" key="1">
    <source>
        <dbReference type="SAM" id="Phobius"/>
    </source>
</evidence>
<dbReference type="EMBL" id="WDZP01000020">
    <property type="protein sequence ID" value="KAB6917168.1"/>
    <property type="molecule type" value="Genomic_DNA"/>
</dbReference>
<evidence type="ECO:0000313" key="5">
    <source>
        <dbReference type="Proteomes" id="UP000491334"/>
    </source>
</evidence>
<evidence type="ECO:0000313" key="3">
    <source>
        <dbReference type="EMBL" id="KAB6917168.1"/>
    </source>
</evidence>
<feature type="transmembrane region" description="Helical" evidence="1">
    <location>
        <begin position="7"/>
        <end position="31"/>
    </location>
</feature>
<dbReference type="Proteomes" id="UP000491334">
    <property type="component" value="Unassembled WGS sequence"/>
</dbReference>
<feature type="transmembrane region" description="Helical" evidence="1">
    <location>
        <begin position="51"/>
        <end position="73"/>
    </location>
</feature>
<dbReference type="EMBL" id="WDZO01000021">
    <property type="protein sequence ID" value="KAB6911798.1"/>
    <property type="molecule type" value="Genomic_DNA"/>
</dbReference>
<dbReference type="RefSeq" id="WP_060868192.1">
    <property type="nucleotide sequence ID" value="NZ_KQ956001.1"/>
</dbReference>
<organism evidence="2 4">
    <name type="scientific">Bifidobacterium longum</name>
    <dbReference type="NCBI Taxonomy" id="216816"/>
    <lineage>
        <taxon>Bacteria</taxon>
        <taxon>Bacillati</taxon>
        <taxon>Actinomycetota</taxon>
        <taxon>Actinomycetes</taxon>
        <taxon>Bifidobacteriales</taxon>
        <taxon>Bifidobacteriaceae</taxon>
        <taxon>Bifidobacterium</taxon>
    </lineage>
</organism>
<protein>
    <submittedName>
        <fullName evidence="2">Uncharacterized protein</fullName>
    </submittedName>
</protein>
<comment type="caution">
    <text evidence="2">The sequence shown here is derived from an EMBL/GenBank/DDBJ whole genome shotgun (WGS) entry which is preliminary data.</text>
</comment>
<dbReference type="Proteomes" id="UP000481350">
    <property type="component" value="Unassembled WGS sequence"/>
</dbReference>